<sequence>MKNLALAAIAVGALGAAQLMTAQPAAASIEYPYCQQGALQGYPGDCSYPSFASCSYSARGTGGNCIANPRYFARGGGYDNPYDAYGYAPAGGYGDY</sequence>
<dbReference type="Proteomes" id="UP000285523">
    <property type="component" value="Unassembled WGS sequence"/>
</dbReference>
<dbReference type="AlphaFoldDB" id="A0A418VF42"/>
<comment type="caution">
    <text evidence="2">The sequence shown here is derived from an EMBL/GenBank/DDBJ whole genome shotgun (WGS) entry which is preliminary data.</text>
</comment>
<reference evidence="2 3" key="1">
    <citation type="submission" date="2018-09" db="EMBL/GenBank/DDBJ databases">
        <title>Draft genome sequence of Rhodopseudomonas palustris 2.1.18.</title>
        <authorList>
            <person name="Robertson S.L."/>
            <person name="Meyer T.E."/>
            <person name="Kyndt J.A."/>
        </authorList>
    </citation>
    <scope>NUCLEOTIDE SEQUENCE [LARGE SCALE GENOMIC DNA]</scope>
    <source>
        <strain evidence="2 3">2.1.18</strain>
    </source>
</reference>
<dbReference type="RefSeq" id="WP_119856677.1">
    <property type="nucleotide sequence ID" value="NZ_QYYD01000010.1"/>
</dbReference>
<dbReference type="EMBL" id="QYYD01000010">
    <property type="protein sequence ID" value="RJF74723.1"/>
    <property type="molecule type" value="Genomic_DNA"/>
</dbReference>
<dbReference type="OrthoDB" id="8141409at2"/>
<proteinExistence type="predicted"/>
<dbReference type="InterPro" id="IPR021937">
    <property type="entry name" value="DUF3551"/>
</dbReference>
<evidence type="ECO:0000256" key="1">
    <source>
        <dbReference type="SAM" id="SignalP"/>
    </source>
</evidence>
<dbReference type="Pfam" id="PF12071">
    <property type="entry name" value="DUF3551"/>
    <property type="match status" value="1"/>
</dbReference>
<protein>
    <submittedName>
        <fullName evidence="2">DUF3551 domain-containing protein</fullName>
    </submittedName>
</protein>
<accession>A0A418VF42</accession>
<feature type="chain" id="PRO_5019293636" evidence="1">
    <location>
        <begin position="28"/>
        <end position="96"/>
    </location>
</feature>
<gene>
    <name evidence="2" type="ORF">D4Q52_11390</name>
</gene>
<name>A0A418VF42_RHOPL</name>
<feature type="signal peptide" evidence="1">
    <location>
        <begin position="1"/>
        <end position="27"/>
    </location>
</feature>
<evidence type="ECO:0000313" key="2">
    <source>
        <dbReference type="EMBL" id="RJF74723.1"/>
    </source>
</evidence>
<organism evidence="2 3">
    <name type="scientific">Rhodopseudomonas palustris</name>
    <dbReference type="NCBI Taxonomy" id="1076"/>
    <lineage>
        <taxon>Bacteria</taxon>
        <taxon>Pseudomonadati</taxon>
        <taxon>Pseudomonadota</taxon>
        <taxon>Alphaproteobacteria</taxon>
        <taxon>Hyphomicrobiales</taxon>
        <taxon>Nitrobacteraceae</taxon>
        <taxon>Rhodopseudomonas</taxon>
    </lineage>
</organism>
<evidence type="ECO:0000313" key="3">
    <source>
        <dbReference type="Proteomes" id="UP000285523"/>
    </source>
</evidence>
<keyword evidence="1" id="KW-0732">Signal</keyword>